<dbReference type="AlphaFoldDB" id="A0A1H7RBY2"/>
<dbReference type="EMBL" id="FOBB01000002">
    <property type="protein sequence ID" value="SEL56957.1"/>
    <property type="molecule type" value="Genomic_DNA"/>
</dbReference>
<feature type="chain" id="PRO_5011451513" description="DUF3347 domain-containing protein" evidence="2">
    <location>
        <begin position="24"/>
        <end position="194"/>
    </location>
</feature>
<organism evidence="4 5">
    <name type="scientific">Chitinophaga rupis</name>
    <dbReference type="NCBI Taxonomy" id="573321"/>
    <lineage>
        <taxon>Bacteria</taxon>
        <taxon>Pseudomonadati</taxon>
        <taxon>Bacteroidota</taxon>
        <taxon>Chitinophagia</taxon>
        <taxon>Chitinophagales</taxon>
        <taxon>Chitinophagaceae</taxon>
        <taxon>Chitinophaga</taxon>
    </lineage>
</organism>
<dbReference type="InterPro" id="IPR021782">
    <property type="entry name" value="DUF3347"/>
</dbReference>
<dbReference type="OrthoDB" id="5513217at2"/>
<gene>
    <name evidence="4" type="ORF">SAMN04488505_102572</name>
</gene>
<evidence type="ECO:0000313" key="5">
    <source>
        <dbReference type="Proteomes" id="UP000198984"/>
    </source>
</evidence>
<name>A0A1H7RBY2_9BACT</name>
<feature type="signal peptide" evidence="2">
    <location>
        <begin position="1"/>
        <end position="23"/>
    </location>
</feature>
<keyword evidence="5" id="KW-1185">Reference proteome</keyword>
<feature type="domain" description="DUF3347" evidence="3">
    <location>
        <begin position="57"/>
        <end position="146"/>
    </location>
</feature>
<protein>
    <recommendedName>
        <fullName evidence="3">DUF3347 domain-containing protein</fullName>
    </recommendedName>
</protein>
<evidence type="ECO:0000256" key="1">
    <source>
        <dbReference type="SAM" id="MobiDB-lite"/>
    </source>
</evidence>
<evidence type="ECO:0000259" key="3">
    <source>
        <dbReference type="Pfam" id="PF11827"/>
    </source>
</evidence>
<keyword evidence="2" id="KW-0732">Signal</keyword>
<dbReference type="STRING" id="573321.SAMN04488505_102572"/>
<sequence length="194" mass="21175">MKYIILIAAITFTFLIACNSGNKQPNTTNDAAQPTPASNSAEQQAINTKPSSSVNGIINGYLDMKNALANDDGNGAATAGNTMVEAFEKFDKSALTTKQKATYEDIEDDAREHAEHIGKNGSNIKHQREHFDMLSKDIYQLAKTIGGGVTLYYDHCLMYNNNKGADWISETKEIANPYLGKSMPTCGSVKEELK</sequence>
<accession>A0A1H7RBY2</accession>
<dbReference type="Proteomes" id="UP000198984">
    <property type="component" value="Unassembled WGS sequence"/>
</dbReference>
<proteinExistence type="predicted"/>
<dbReference type="Pfam" id="PF11827">
    <property type="entry name" value="DUF3347"/>
    <property type="match status" value="1"/>
</dbReference>
<evidence type="ECO:0000313" key="4">
    <source>
        <dbReference type="EMBL" id="SEL56957.1"/>
    </source>
</evidence>
<reference evidence="4 5" key="1">
    <citation type="submission" date="2016-10" db="EMBL/GenBank/DDBJ databases">
        <authorList>
            <person name="de Groot N.N."/>
        </authorList>
    </citation>
    <scope>NUCLEOTIDE SEQUENCE [LARGE SCALE GENOMIC DNA]</scope>
    <source>
        <strain evidence="4 5">DSM 21039</strain>
    </source>
</reference>
<dbReference type="PROSITE" id="PS51257">
    <property type="entry name" value="PROKAR_LIPOPROTEIN"/>
    <property type="match status" value="1"/>
</dbReference>
<dbReference type="RefSeq" id="WP_089910104.1">
    <property type="nucleotide sequence ID" value="NZ_FOBB01000002.1"/>
</dbReference>
<feature type="region of interest" description="Disordered" evidence="1">
    <location>
        <begin position="25"/>
        <end position="51"/>
    </location>
</feature>
<evidence type="ECO:0000256" key="2">
    <source>
        <dbReference type="SAM" id="SignalP"/>
    </source>
</evidence>